<feature type="domain" description="Polymerase/histidinol phosphatase N-terminal" evidence="1">
    <location>
        <begin position="5"/>
        <end position="70"/>
    </location>
</feature>
<dbReference type="OrthoDB" id="9791620at2"/>
<keyword evidence="3" id="KW-1185">Reference proteome</keyword>
<dbReference type="InterPro" id="IPR052018">
    <property type="entry name" value="PHP_domain"/>
</dbReference>
<dbReference type="Gene3D" id="3.20.20.140">
    <property type="entry name" value="Metal-dependent hydrolases"/>
    <property type="match status" value="1"/>
</dbReference>
<dbReference type="EMBL" id="CP025746">
    <property type="protein sequence ID" value="QAA34372.1"/>
    <property type="molecule type" value="Genomic_DNA"/>
</dbReference>
<dbReference type="PANTHER" id="PTHR42924:SF3">
    <property type="entry name" value="POLYMERASE_HISTIDINOL PHOSPHATASE N-TERMINAL DOMAIN-CONTAINING PROTEIN"/>
    <property type="match status" value="1"/>
</dbReference>
<dbReference type="Proteomes" id="UP000286268">
    <property type="component" value="Chromosome"/>
</dbReference>
<dbReference type="KEGG" id="cmah:C1I91_23535"/>
<dbReference type="AlphaFoldDB" id="A0A3R5U844"/>
<dbReference type="SUPFAM" id="SSF89550">
    <property type="entry name" value="PHP domain-like"/>
    <property type="match status" value="1"/>
</dbReference>
<evidence type="ECO:0000259" key="1">
    <source>
        <dbReference type="SMART" id="SM00481"/>
    </source>
</evidence>
<evidence type="ECO:0000313" key="2">
    <source>
        <dbReference type="EMBL" id="QAA34372.1"/>
    </source>
</evidence>
<gene>
    <name evidence="2" type="ORF">C1I91_23535</name>
</gene>
<dbReference type="InterPro" id="IPR016195">
    <property type="entry name" value="Pol/histidinol_Pase-like"/>
</dbReference>
<reference evidence="2 3" key="1">
    <citation type="submission" date="2018-01" db="EMBL/GenBank/DDBJ databases">
        <title>Genome Sequencing and Assembly of Anaerobacter polyendosporus strain CT4.</title>
        <authorList>
            <person name="Tachaapaikoon C."/>
            <person name="Sutheeworapong S."/>
            <person name="Jenjaroenpun P."/>
            <person name="Wongsurawat T."/>
            <person name="Nookeaw I."/>
            <person name="Cheawchanlertfa P."/>
            <person name="Kosugi A."/>
            <person name="Cheevadhanarak S."/>
            <person name="Ratanakhanokchai K."/>
        </authorList>
    </citation>
    <scope>NUCLEOTIDE SEQUENCE [LARGE SCALE GENOMIC DNA]</scope>
    <source>
        <strain evidence="2 3">CT4</strain>
    </source>
</reference>
<dbReference type="InterPro" id="IPR003141">
    <property type="entry name" value="Pol/His_phosphatase_N"/>
</dbReference>
<dbReference type="PANTHER" id="PTHR42924">
    <property type="entry name" value="EXONUCLEASE"/>
    <property type="match status" value="1"/>
</dbReference>
<accession>A0A3R5U844</accession>
<name>A0A3R5U844_9CLOT</name>
<proteinExistence type="predicted"/>
<organism evidence="2 3">
    <name type="scientific">Clostridium manihotivorum</name>
    <dbReference type="NCBI Taxonomy" id="2320868"/>
    <lineage>
        <taxon>Bacteria</taxon>
        <taxon>Bacillati</taxon>
        <taxon>Bacillota</taxon>
        <taxon>Clostridia</taxon>
        <taxon>Eubacteriales</taxon>
        <taxon>Clostridiaceae</taxon>
        <taxon>Clostridium</taxon>
    </lineage>
</organism>
<dbReference type="SMART" id="SM00481">
    <property type="entry name" value="POLIIIAc"/>
    <property type="match status" value="1"/>
</dbReference>
<dbReference type="CDD" id="cd07438">
    <property type="entry name" value="PHP_HisPPase_AMP"/>
    <property type="match status" value="1"/>
</dbReference>
<sequence>MYTKGDFHMHSIASDGDCKPYELVIMAKEKGLDIIAITDHNSTESIEEAQKIGEILGVKVLAGVELSTRYKGRKVHVLSYFDNEAYRNVLFQKALRHVKKHQIEALKLLMGSHINIGKDSVKDRVDTKTGIDILRYFGGCVVLAHPVKVRQEIIEDILKLDFDGIEAIYSRNTEEDTEKYKKIAKEKGWFYTAGSDFHTDKRIDTRHGDIGQVSLTEEEIKIFLSKLQNISSYN</sequence>
<evidence type="ECO:0000313" key="3">
    <source>
        <dbReference type="Proteomes" id="UP000286268"/>
    </source>
</evidence>
<dbReference type="GO" id="GO:0035312">
    <property type="term" value="F:5'-3' DNA exonuclease activity"/>
    <property type="evidence" value="ECO:0007669"/>
    <property type="project" value="TreeGrafter"/>
</dbReference>
<dbReference type="GO" id="GO:0004534">
    <property type="term" value="F:5'-3' RNA exonuclease activity"/>
    <property type="evidence" value="ECO:0007669"/>
    <property type="project" value="TreeGrafter"/>
</dbReference>
<dbReference type="Pfam" id="PF02811">
    <property type="entry name" value="PHP"/>
    <property type="match status" value="1"/>
</dbReference>
<protein>
    <submittedName>
        <fullName evidence="2">PHP domain-containing protein</fullName>
    </submittedName>
</protein>
<dbReference type="InterPro" id="IPR004013">
    <property type="entry name" value="PHP_dom"/>
</dbReference>